<evidence type="ECO:0000313" key="1">
    <source>
        <dbReference type="EnsemblMetazoa" id="GPPI051092-PA"/>
    </source>
</evidence>
<dbReference type="AlphaFoldDB" id="A0A1B0C788"/>
<organism evidence="1 2">
    <name type="scientific">Glossina palpalis gambiensis</name>
    <dbReference type="NCBI Taxonomy" id="67801"/>
    <lineage>
        <taxon>Eukaryota</taxon>
        <taxon>Metazoa</taxon>
        <taxon>Ecdysozoa</taxon>
        <taxon>Arthropoda</taxon>
        <taxon>Hexapoda</taxon>
        <taxon>Insecta</taxon>
        <taxon>Pterygota</taxon>
        <taxon>Neoptera</taxon>
        <taxon>Endopterygota</taxon>
        <taxon>Diptera</taxon>
        <taxon>Brachycera</taxon>
        <taxon>Muscomorpha</taxon>
        <taxon>Hippoboscoidea</taxon>
        <taxon>Glossinidae</taxon>
        <taxon>Glossina</taxon>
    </lineage>
</organism>
<dbReference type="VEuPathDB" id="VectorBase:GPPI051092"/>
<reference evidence="2" key="1">
    <citation type="submission" date="2015-01" db="EMBL/GenBank/DDBJ databases">
        <authorList>
            <person name="Aksoy S."/>
            <person name="Warren W."/>
            <person name="Wilson R.K."/>
        </authorList>
    </citation>
    <scope>NUCLEOTIDE SEQUENCE [LARGE SCALE GENOMIC DNA]</scope>
    <source>
        <strain evidence="2">IAEA</strain>
    </source>
</reference>
<protein>
    <submittedName>
        <fullName evidence="1">Uncharacterized protein</fullName>
    </submittedName>
</protein>
<dbReference type="EnsemblMetazoa" id="GPPI051092-RA">
    <property type="protein sequence ID" value="GPPI051092-PA"/>
    <property type="gene ID" value="GPPI051092"/>
</dbReference>
<dbReference type="EMBL" id="JXJN01027851">
    <property type="status" value="NOT_ANNOTATED_CDS"/>
    <property type="molecule type" value="Genomic_DNA"/>
</dbReference>
<name>A0A1B0C788_9MUSC</name>
<reference evidence="1" key="2">
    <citation type="submission" date="2020-05" db="UniProtKB">
        <authorList>
            <consortium name="EnsemblMetazoa"/>
        </authorList>
    </citation>
    <scope>IDENTIFICATION</scope>
    <source>
        <strain evidence="1">IAEA</strain>
    </source>
</reference>
<keyword evidence="2" id="KW-1185">Reference proteome</keyword>
<accession>A0A1B0C788</accession>
<dbReference type="EMBL" id="JXJN01027850">
    <property type="status" value="NOT_ANNOTATED_CDS"/>
    <property type="molecule type" value="Genomic_DNA"/>
</dbReference>
<evidence type="ECO:0000313" key="2">
    <source>
        <dbReference type="Proteomes" id="UP000092460"/>
    </source>
</evidence>
<dbReference type="Proteomes" id="UP000092460">
    <property type="component" value="Unassembled WGS sequence"/>
</dbReference>
<proteinExistence type="predicted"/>
<sequence>FKGKFQDCIGFGTRYICLRFFTSLAGSCSLSKFGIHLTRIRLKKLRNAVNSSNECYLYEKYQKYEEIIYMHKESLTMKTIFNLKTLNKNKKKKKTKKEEKKSK</sequence>